<dbReference type="CDD" id="cd06225">
    <property type="entry name" value="HAMP"/>
    <property type="match status" value="1"/>
</dbReference>
<accession>A0A1E3AJ08</accession>
<dbReference type="EC" id="2.7.13.3" evidence="3"/>
<keyword evidence="6 18" id="KW-0808">Transferase</keyword>
<evidence type="ECO:0000256" key="7">
    <source>
        <dbReference type="ARBA" id="ARBA00022692"/>
    </source>
</evidence>
<feature type="transmembrane region" description="Helical" evidence="15">
    <location>
        <begin position="20"/>
        <end position="41"/>
    </location>
</feature>
<keyword evidence="13 15" id="KW-0472">Membrane</keyword>
<comment type="catalytic activity">
    <reaction evidence="1">
        <text>ATP + protein L-histidine = ADP + protein N-phospho-L-histidine.</text>
        <dbReference type="EC" id="2.7.13.3"/>
    </reaction>
</comment>
<comment type="caution">
    <text evidence="18">The sequence shown here is derived from an EMBL/GenBank/DDBJ whole genome shotgun (WGS) entry which is preliminary data.</text>
</comment>
<evidence type="ECO:0000256" key="11">
    <source>
        <dbReference type="ARBA" id="ARBA00022989"/>
    </source>
</evidence>
<keyword evidence="5" id="KW-0597">Phosphoprotein</keyword>
<dbReference type="PANTHER" id="PTHR45528:SF1">
    <property type="entry name" value="SENSOR HISTIDINE KINASE CPXA"/>
    <property type="match status" value="1"/>
</dbReference>
<evidence type="ECO:0000256" key="8">
    <source>
        <dbReference type="ARBA" id="ARBA00022741"/>
    </source>
</evidence>
<evidence type="ECO:0000256" key="15">
    <source>
        <dbReference type="SAM" id="Phobius"/>
    </source>
</evidence>
<comment type="subcellular location">
    <subcellularLocation>
        <location evidence="2">Cell membrane</location>
        <topology evidence="2">Multi-pass membrane protein</topology>
    </subcellularLocation>
</comment>
<dbReference type="Proteomes" id="UP000094067">
    <property type="component" value="Unassembled WGS sequence"/>
</dbReference>
<dbReference type="SUPFAM" id="SSF47384">
    <property type="entry name" value="Homodimeric domain of signal transducing histidine kinase"/>
    <property type="match status" value="1"/>
</dbReference>
<dbReference type="SMART" id="SM00387">
    <property type="entry name" value="HATPase_c"/>
    <property type="match status" value="1"/>
</dbReference>
<dbReference type="PROSITE" id="PS50109">
    <property type="entry name" value="HIS_KIN"/>
    <property type="match status" value="1"/>
</dbReference>
<keyword evidence="4" id="KW-1003">Cell membrane</keyword>
<dbReference type="EMBL" id="MCGH01000001">
    <property type="protein sequence ID" value="ODM08700.1"/>
    <property type="molecule type" value="Genomic_DNA"/>
</dbReference>
<dbReference type="Gene3D" id="6.10.340.10">
    <property type="match status" value="1"/>
</dbReference>
<dbReference type="SMART" id="SM00304">
    <property type="entry name" value="HAMP"/>
    <property type="match status" value="1"/>
</dbReference>
<dbReference type="FunFam" id="1.10.287.130:FF:000001">
    <property type="entry name" value="Two-component sensor histidine kinase"/>
    <property type="match status" value="1"/>
</dbReference>
<evidence type="ECO:0000256" key="10">
    <source>
        <dbReference type="ARBA" id="ARBA00022840"/>
    </source>
</evidence>
<dbReference type="Pfam" id="PF00672">
    <property type="entry name" value="HAMP"/>
    <property type="match status" value="1"/>
</dbReference>
<dbReference type="InterPro" id="IPR003594">
    <property type="entry name" value="HATPase_dom"/>
</dbReference>
<proteinExistence type="predicted"/>
<keyword evidence="14" id="KW-0175">Coiled coil</keyword>
<keyword evidence="8" id="KW-0547">Nucleotide-binding</keyword>
<evidence type="ECO:0000256" key="9">
    <source>
        <dbReference type="ARBA" id="ARBA00022777"/>
    </source>
</evidence>
<dbReference type="InterPro" id="IPR036890">
    <property type="entry name" value="HATPase_C_sf"/>
</dbReference>
<dbReference type="RefSeq" id="WP_069151022.1">
    <property type="nucleotide sequence ID" value="NZ_MCGH01000001.1"/>
</dbReference>
<evidence type="ECO:0000259" key="16">
    <source>
        <dbReference type="PROSITE" id="PS50109"/>
    </source>
</evidence>
<reference evidence="18 19" key="1">
    <citation type="submission" date="2016-07" db="EMBL/GenBank/DDBJ databases">
        <title>Characterization of isolates of Eisenbergiella tayi derived from blood cultures, using whole genome sequencing.</title>
        <authorList>
            <person name="Burdz T."/>
            <person name="Wiebe D."/>
            <person name="Huynh C."/>
            <person name="Bernard K."/>
        </authorList>
    </citation>
    <scope>NUCLEOTIDE SEQUENCE [LARGE SCALE GENOMIC DNA]</scope>
    <source>
        <strain evidence="18 19">NML 110608</strain>
    </source>
</reference>
<dbReference type="InterPro" id="IPR036097">
    <property type="entry name" value="HisK_dim/P_sf"/>
</dbReference>
<evidence type="ECO:0000256" key="6">
    <source>
        <dbReference type="ARBA" id="ARBA00022679"/>
    </source>
</evidence>
<dbReference type="InterPro" id="IPR005467">
    <property type="entry name" value="His_kinase_dom"/>
</dbReference>
<dbReference type="AlphaFoldDB" id="A0A1E3AJ08"/>
<dbReference type="Gene3D" id="3.30.565.10">
    <property type="entry name" value="Histidine kinase-like ATPase, C-terminal domain"/>
    <property type="match status" value="1"/>
</dbReference>
<sequence>MKLRNWCRDNFGMHTIRKRVFFLSKLAGGAIVLFYLFTSVLPVGQDAAFLIWFLLMLGVILLVDYLLGRFITRPVDELNEAAGRMAGLDFSRPCELRSTDEFGMLSQNLNTMADNLENALSRLEAVNSRLETEVEREKRRVAERKELADNLSHEMKTPLGVIRAYAEGLQDTGEEEKRKQYAQVIIGETERMNRMITSLLELSAMDAGAVQLAPVLFGFVEFTETEAGRLLMDLPRKEFELEYRLPAMEYQVCADKGKMEQVLDNLIGNARKHVSPGGILRITLEKEEGFLRFGVYNEGDCIREEDLPRVWDKFYRVGGRSTEGAGLGLAIAAGILELHGWEYGVRNRENGVEFYFFAPIGD</sequence>
<dbReference type="Pfam" id="PF00512">
    <property type="entry name" value="HisKA"/>
    <property type="match status" value="1"/>
</dbReference>
<dbReference type="Pfam" id="PF02518">
    <property type="entry name" value="HATPase_c"/>
    <property type="match status" value="1"/>
</dbReference>
<evidence type="ECO:0000313" key="18">
    <source>
        <dbReference type="EMBL" id="ODM08700.1"/>
    </source>
</evidence>
<evidence type="ECO:0000256" key="13">
    <source>
        <dbReference type="ARBA" id="ARBA00023136"/>
    </source>
</evidence>
<dbReference type="CDD" id="cd00082">
    <property type="entry name" value="HisKA"/>
    <property type="match status" value="1"/>
</dbReference>
<evidence type="ECO:0000256" key="3">
    <source>
        <dbReference type="ARBA" id="ARBA00012438"/>
    </source>
</evidence>
<evidence type="ECO:0000256" key="12">
    <source>
        <dbReference type="ARBA" id="ARBA00023012"/>
    </source>
</evidence>
<name>A0A1E3AJ08_9FIRM</name>
<keyword evidence="12" id="KW-0902">Two-component regulatory system</keyword>
<dbReference type="SMART" id="SM00388">
    <property type="entry name" value="HisKA"/>
    <property type="match status" value="1"/>
</dbReference>
<keyword evidence="7 15" id="KW-0812">Transmembrane</keyword>
<dbReference type="GO" id="GO:0005524">
    <property type="term" value="F:ATP binding"/>
    <property type="evidence" value="ECO:0007669"/>
    <property type="project" value="UniProtKB-KW"/>
</dbReference>
<dbReference type="PATRIC" id="fig|1432052.4.peg.362"/>
<keyword evidence="11 15" id="KW-1133">Transmembrane helix</keyword>
<keyword evidence="10" id="KW-0067">ATP-binding</keyword>
<gene>
    <name evidence="18" type="primary">yycG_1</name>
    <name evidence="18" type="ORF">BEI61_00329</name>
</gene>
<feature type="transmembrane region" description="Helical" evidence="15">
    <location>
        <begin position="47"/>
        <end position="67"/>
    </location>
</feature>
<dbReference type="Gene3D" id="1.10.287.130">
    <property type="match status" value="1"/>
</dbReference>
<evidence type="ECO:0000256" key="5">
    <source>
        <dbReference type="ARBA" id="ARBA00022553"/>
    </source>
</evidence>
<dbReference type="PANTHER" id="PTHR45528">
    <property type="entry name" value="SENSOR HISTIDINE KINASE CPXA"/>
    <property type="match status" value="1"/>
</dbReference>
<keyword evidence="9 18" id="KW-0418">Kinase</keyword>
<dbReference type="InterPro" id="IPR003660">
    <property type="entry name" value="HAMP_dom"/>
</dbReference>
<feature type="coiled-coil region" evidence="14">
    <location>
        <begin position="106"/>
        <end position="154"/>
    </location>
</feature>
<protein>
    <recommendedName>
        <fullName evidence="3">histidine kinase</fullName>
        <ecNumber evidence="3">2.7.13.3</ecNumber>
    </recommendedName>
</protein>
<evidence type="ECO:0000313" key="19">
    <source>
        <dbReference type="Proteomes" id="UP000094067"/>
    </source>
</evidence>
<dbReference type="InterPro" id="IPR003661">
    <property type="entry name" value="HisK_dim/P_dom"/>
</dbReference>
<evidence type="ECO:0000256" key="4">
    <source>
        <dbReference type="ARBA" id="ARBA00022475"/>
    </source>
</evidence>
<dbReference type="GO" id="GO:0005886">
    <property type="term" value="C:plasma membrane"/>
    <property type="evidence" value="ECO:0007669"/>
    <property type="project" value="UniProtKB-SubCell"/>
</dbReference>
<organism evidence="18 19">
    <name type="scientific">Eisenbergiella tayi</name>
    <dbReference type="NCBI Taxonomy" id="1432052"/>
    <lineage>
        <taxon>Bacteria</taxon>
        <taxon>Bacillati</taxon>
        <taxon>Bacillota</taxon>
        <taxon>Clostridia</taxon>
        <taxon>Lachnospirales</taxon>
        <taxon>Lachnospiraceae</taxon>
        <taxon>Eisenbergiella</taxon>
    </lineage>
</organism>
<feature type="domain" description="Histidine kinase" evidence="16">
    <location>
        <begin position="150"/>
        <end position="362"/>
    </location>
</feature>
<evidence type="ECO:0000256" key="14">
    <source>
        <dbReference type="SAM" id="Coils"/>
    </source>
</evidence>
<evidence type="ECO:0000256" key="1">
    <source>
        <dbReference type="ARBA" id="ARBA00000085"/>
    </source>
</evidence>
<feature type="domain" description="HAMP" evidence="17">
    <location>
        <begin position="69"/>
        <end position="121"/>
    </location>
</feature>
<dbReference type="SUPFAM" id="SSF55874">
    <property type="entry name" value="ATPase domain of HSP90 chaperone/DNA topoisomerase II/histidine kinase"/>
    <property type="match status" value="1"/>
</dbReference>
<evidence type="ECO:0000256" key="2">
    <source>
        <dbReference type="ARBA" id="ARBA00004651"/>
    </source>
</evidence>
<dbReference type="PROSITE" id="PS50885">
    <property type="entry name" value="HAMP"/>
    <property type="match status" value="1"/>
</dbReference>
<dbReference type="GO" id="GO:0000155">
    <property type="term" value="F:phosphorelay sensor kinase activity"/>
    <property type="evidence" value="ECO:0007669"/>
    <property type="project" value="InterPro"/>
</dbReference>
<dbReference type="InterPro" id="IPR050398">
    <property type="entry name" value="HssS/ArlS-like"/>
</dbReference>
<dbReference type="SUPFAM" id="SSF158472">
    <property type="entry name" value="HAMP domain-like"/>
    <property type="match status" value="1"/>
</dbReference>
<evidence type="ECO:0000259" key="17">
    <source>
        <dbReference type="PROSITE" id="PS50885"/>
    </source>
</evidence>